<name>A0A699J0S4_TANCI</name>
<dbReference type="SUPFAM" id="SSF53098">
    <property type="entry name" value="Ribonuclease H-like"/>
    <property type="match status" value="1"/>
</dbReference>
<feature type="domain" description="HAT C-terminal dimerisation" evidence="2">
    <location>
        <begin position="78"/>
        <end position="121"/>
    </location>
</feature>
<comment type="caution">
    <text evidence="3">The sequence shown here is derived from an EMBL/GenBank/DDBJ whole genome shotgun (WGS) entry which is preliminary data.</text>
</comment>
<dbReference type="InterPro" id="IPR012337">
    <property type="entry name" value="RNaseH-like_sf"/>
</dbReference>
<proteinExistence type="predicted"/>
<dbReference type="InterPro" id="IPR008906">
    <property type="entry name" value="HATC_C_dom"/>
</dbReference>
<evidence type="ECO:0000256" key="1">
    <source>
        <dbReference type="SAM" id="MobiDB-lite"/>
    </source>
</evidence>
<dbReference type="EMBL" id="BKCJ010351750">
    <property type="protein sequence ID" value="GEZ98667.1"/>
    <property type="molecule type" value="Genomic_DNA"/>
</dbReference>
<reference evidence="3" key="1">
    <citation type="journal article" date="2019" name="Sci. Rep.">
        <title>Draft genome of Tanacetum cinerariifolium, the natural source of mosquito coil.</title>
        <authorList>
            <person name="Yamashiro T."/>
            <person name="Shiraishi A."/>
            <person name="Satake H."/>
            <person name="Nakayama K."/>
        </authorList>
    </citation>
    <scope>NUCLEOTIDE SEQUENCE</scope>
</reference>
<gene>
    <name evidence="3" type="ORF">Tci_570640</name>
</gene>
<evidence type="ECO:0000313" key="3">
    <source>
        <dbReference type="EMBL" id="GEZ98667.1"/>
    </source>
</evidence>
<dbReference type="GO" id="GO:0046983">
    <property type="term" value="F:protein dimerization activity"/>
    <property type="evidence" value="ECO:0007669"/>
    <property type="project" value="InterPro"/>
</dbReference>
<organism evidence="3">
    <name type="scientific">Tanacetum cinerariifolium</name>
    <name type="common">Dalmatian daisy</name>
    <name type="synonym">Chrysanthemum cinerariifolium</name>
    <dbReference type="NCBI Taxonomy" id="118510"/>
    <lineage>
        <taxon>Eukaryota</taxon>
        <taxon>Viridiplantae</taxon>
        <taxon>Streptophyta</taxon>
        <taxon>Embryophyta</taxon>
        <taxon>Tracheophyta</taxon>
        <taxon>Spermatophyta</taxon>
        <taxon>Magnoliopsida</taxon>
        <taxon>eudicotyledons</taxon>
        <taxon>Gunneridae</taxon>
        <taxon>Pentapetalae</taxon>
        <taxon>asterids</taxon>
        <taxon>campanulids</taxon>
        <taxon>Asterales</taxon>
        <taxon>Asteraceae</taxon>
        <taxon>Asteroideae</taxon>
        <taxon>Anthemideae</taxon>
        <taxon>Anthemidinae</taxon>
        <taxon>Tanacetum</taxon>
    </lineage>
</organism>
<feature type="region of interest" description="Disordered" evidence="1">
    <location>
        <begin position="166"/>
        <end position="191"/>
    </location>
</feature>
<evidence type="ECO:0000259" key="2">
    <source>
        <dbReference type="Pfam" id="PF05699"/>
    </source>
</evidence>
<sequence length="191" mass="21088">MVLRIVDTTIPILCMAVLLSSRLYRESDLTMAKLRTSALTKGFSPIVISRGTSLSGQECSPEKPISGVGLLHQGHIQHMLSVQATSVALESAFSTSGRALSIQRPRLTPASLEMCMCLKDHLDVTDHIQYISNLKNYLDFKEEILEEDVQDNEAIALLEEEIALDEATSDARSNESSFRGEDVDLTLSEFD</sequence>
<dbReference type="Pfam" id="PF05699">
    <property type="entry name" value="Dimer_Tnp_hAT"/>
    <property type="match status" value="1"/>
</dbReference>
<accession>A0A699J0S4</accession>
<dbReference type="AlphaFoldDB" id="A0A699J0S4"/>
<protein>
    <submittedName>
        <fullName evidence="3">Zinc finger BED domain-containing protein RICESLEEPER 2-like</fullName>
    </submittedName>
</protein>